<gene>
    <name evidence="3" type="ORF">AV530_019127</name>
</gene>
<dbReference type="InterPro" id="IPR035899">
    <property type="entry name" value="DBL_dom_sf"/>
</dbReference>
<feature type="region of interest" description="Disordered" evidence="1">
    <location>
        <begin position="254"/>
        <end position="289"/>
    </location>
</feature>
<dbReference type="STRING" id="372326.A0A1V4KX97"/>
<feature type="region of interest" description="Disordered" evidence="1">
    <location>
        <begin position="214"/>
        <end position="235"/>
    </location>
</feature>
<dbReference type="GO" id="GO:0005085">
    <property type="term" value="F:guanyl-nucleotide exchange factor activity"/>
    <property type="evidence" value="ECO:0007669"/>
    <property type="project" value="InterPro"/>
</dbReference>
<dbReference type="GO" id="GO:0007010">
    <property type="term" value="P:cytoskeleton organization"/>
    <property type="evidence" value="ECO:0007669"/>
    <property type="project" value="TreeGrafter"/>
</dbReference>
<feature type="domain" description="DH" evidence="2">
    <location>
        <begin position="49"/>
        <end position="94"/>
    </location>
</feature>
<keyword evidence="4" id="KW-1185">Reference proteome</keyword>
<accession>A0A1V4KX97</accession>
<dbReference type="GO" id="GO:0005737">
    <property type="term" value="C:cytoplasm"/>
    <property type="evidence" value="ECO:0007669"/>
    <property type="project" value="TreeGrafter"/>
</dbReference>
<evidence type="ECO:0000259" key="2">
    <source>
        <dbReference type="PROSITE" id="PS50010"/>
    </source>
</evidence>
<comment type="caution">
    <text evidence="3">The sequence shown here is derived from an EMBL/GenBank/DDBJ whole genome shotgun (WGS) entry which is preliminary data.</text>
</comment>
<dbReference type="PANTHER" id="PTHR12673:SF82">
    <property type="entry name" value="FYVE, RHOGEF AND PH DOMAIN-CONTAINING PROTEIN 2"/>
    <property type="match status" value="1"/>
</dbReference>
<feature type="region of interest" description="Disordered" evidence="1">
    <location>
        <begin position="160"/>
        <end position="179"/>
    </location>
</feature>
<feature type="compositionally biased region" description="Pro residues" evidence="1">
    <location>
        <begin position="170"/>
        <end position="179"/>
    </location>
</feature>
<organism evidence="3 4">
    <name type="scientific">Patagioenas fasciata monilis</name>
    <dbReference type="NCBI Taxonomy" id="372326"/>
    <lineage>
        <taxon>Eukaryota</taxon>
        <taxon>Metazoa</taxon>
        <taxon>Chordata</taxon>
        <taxon>Craniata</taxon>
        <taxon>Vertebrata</taxon>
        <taxon>Euteleostomi</taxon>
        <taxon>Archelosauria</taxon>
        <taxon>Archosauria</taxon>
        <taxon>Dinosauria</taxon>
        <taxon>Saurischia</taxon>
        <taxon>Theropoda</taxon>
        <taxon>Coelurosauria</taxon>
        <taxon>Aves</taxon>
        <taxon>Neognathae</taxon>
        <taxon>Neoaves</taxon>
        <taxon>Columbimorphae</taxon>
        <taxon>Columbiformes</taxon>
        <taxon>Columbidae</taxon>
        <taxon>Patagioenas</taxon>
    </lineage>
</organism>
<evidence type="ECO:0000313" key="3">
    <source>
        <dbReference type="EMBL" id="OPJ89026.1"/>
    </source>
</evidence>
<dbReference type="Pfam" id="PF00621">
    <property type="entry name" value="RhoGEF"/>
    <property type="match status" value="1"/>
</dbReference>
<dbReference type="InterPro" id="IPR000219">
    <property type="entry name" value="DH_dom"/>
</dbReference>
<dbReference type="EMBL" id="LSYS01001493">
    <property type="protein sequence ID" value="OPJ89026.1"/>
    <property type="molecule type" value="Genomic_DNA"/>
</dbReference>
<dbReference type="PROSITE" id="PS50010">
    <property type="entry name" value="DH_2"/>
    <property type="match status" value="1"/>
</dbReference>
<dbReference type="PANTHER" id="PTHR12673">
    <property type="entry name" value="FACIOGENITAL DYSPLASIA PROTEIN"/>
    <property type="match status" value="1"/>
</dbReference>
<reference evidence="3 4" key="1">
    <citation type="submission" date="2016-02" db="EMBL/GenBank/DDBJ databases">
        <title>Band-tailed pigeon sequencing and assembly.</title>
        <authorList>
            <person name="Soares A.E."/>
            <person name="Novak B.J."/>
            <person name="Rice E.S."/>
            <person name="O'Connell B."/>
            <person name="Chang D."/>
            <person name="Weber S."/>
            <person name="Shapiro B."/>
        </authorList>
    </citation>
    <scope>NUCLEOTIDE SEQUENCE [LARGE SCALE GENOMIC DNA]</scope>
    <source>
        <strain evidence="3">BTP2013</strain>
        <tissue evidence="3">Blood</tissue>
    </source>
</reference>
<proteinExistence type="predicted"/>
<feature type="compositionally biased region" description="Basic and acidic residues" evidence="1">
    <location>
        <begin position="254"/>
        <end position="263"/>
    </location>
</feature>
<name>A0A1V4KX97_PATFA</name>
<evidence type="ECO:0000256" key="1">
    <source>
        <dbReference type="SAM" id="MobiDB-lite"/>
    </source>
</evidence>
<feature type="compositionally biased region" description="Low complexity" evidence="1">
    <location>
        <begin position="217"/>
        <end position="231"/>
    </location>
</feature>
<dbReference type="Gene3D" id="1.20.900.10">
    <property type="entry name" value="Dbl homology (DH) domain"/>
    <property type="match status" value="1"/>
</dbReference>
<sequence length="365" mass="40269">MAFLGLRRTSVKQHLHLELGPADNTIALICLGPGVEVILSFGKRKVCANLTLQHHVLEPVQRILLYELLLKDYVRKLPPESPDQDDAQKALEVIFLVSNLPWPILLTADPNFSTFWFFITKRSPGRAAAMVKLSSLAARPPTQKAKPCGEVAQFPILKNEEGSEATYRNPPRPQTPPLPLLENPLHPLSLHHHHAVGTSSVVFAAQALRGSRKSSWCRSCPSSRASVSPSSGERRFPHRDMGYFRLCFEHPSCDSAHQHDRNKSRTSAPGPRQRQTDPPNTSCDPPGSAIGPHCPPGTARCPLGFWVSLCDGEENVTTPLMPRMEPFALLGTLGLLPLAQSCTSPARCCHPADTSRVGHWWKPQF</sequence>
<dbReference type="InterPro" id="IPR051092">
    <property type="entry name" value="FYVE_RhoGEF_PH"/>
</dbReference>
<dbReference type="Proteomes" id="UP000190648">
    <property type="component" value="Unassembled WGS sequence"/>
</dbReference>
<dbReference type="GO" id="GO:0046847">
    <property type="term" value="P:filopodium assembly"/>
    <property type="evidence" value="ECO:0007669"/>
    <property type="project" value="TreeGrafter"/>
</dbReference>
<protein>
    <recommendedName>
        <fullName evidence="2">DH domain-containing protein</fullName>
    </recommendedName>
</protein>
<dbReference type="AlphaFoldDB" id="A0A1V4KX97"/>
<dbReference type="OrthoDB" id="660555at2759"/>
<dbReference type="SUPFAM" id="SSF48065">
    <property type="entry name" value="DBL homology domain (DH-domain)"/>
    <property type="match status" value="1"/>
</dbReference>
<evidence type="ECO:0000313" key="4">
    <source>
        <dbReference type="Proteomes" id="UP000190648"/>
    </source>
</evidence>